<dbReference type="PANTHER" id="PTHR47737:SF1">
    <property type="entry name" value="GLYCINE BETAINE_PROLINE BETAINE TRANSPORT SYSTEM PERMEASE PROTEIN PROW"/>
    <property type="match status" value="1"/>
</dbReference>
<dbReference type="Pfam" id="PF00528">
    <property type="entry name" value="BPD_transp_1"/>
    <property type="match status" value="1"/>
</dbReference>
<dbReference type="PROSITE" id="PS50928">
    <property type="entry name" value="ABC_TM1"/>
    <property type="match status" value="1"/>
</dbReference>
<keyword evidence="3" id="KW-1003">Cell membrane</keyword>
<evidence type="ECO:0000256" key="4">
    <source>
        <dbReference type="ARBA" id="ARBA00022692"/>
    </source>
</evidence>
<keyword evidence="2 7" id="KW-0813">Transport</keyword>
<comment type="subcellular location">
    <subcellularLocation>
        <location evidence="1 7">Cell membrane</location>
        <topology evidence="1 7">Multi-pass membrane protein</topology>
    </subcellularLocation>
</comment>
<dbReference type="EMBL" id="WCWW01000043">
    <property type="protein sequence ID" value="KAB3853559.1"/>
    <property type="molecule type" value="Genomic_DNA"/>
</dbReference>
<keyword evidence="5 7" id="KW-1133">Transmembrane helix</keyword>
<feature type="domain" description="ABC transmembrane type-1" evidence="8">
    <location>
        <begin position="85"/>
        <end position="264"/>
    </location>
</feature>
<name>A0A6I0HV26_PHOVU</name>
<reference evidence="9 10" key="1">
    <citation type="journal article" date="2019" name="Nat. Med.">
        <title>A library of human gut bacterial isolates paired with longitudinal multiomics data enables mechanistic microbiome research.</title>
        <authorList>
            <person name="Poyet M."/>
            <person name="Groussin M."/>
            <person name="Gibbons S.M."/>
            <person name="Avila-Pacheco J."/>
            <person name="Jiang X."/>
            <person name="Kearney S.M."/>
            <person name="Perrotta A.R."/>
            <person name="Berdy B."/>
            <person name="Zhao S."/>
            <person name="Lieberman T.D."/>
            <person name="Swanson P.K."/>
            <person name="Smith M."/>
            <person name="Roesemann S."/>
            <person name="Alexander J.E."/>
            <person name="Rich S.A."/>
            <person name="Livny J."/>
            <person name="Vlamakis H."/>
            <person name="Clish C."/>
            <person name="Bullock K."/>
            <person name="Deik A."/>
            <person name="Scott J."/>
            <person name="Pierce K.A."/>
            <person name="Xavier R.J."/>
            <person name="Alm E.J."/>
        </authorList>
    </citation>
    <scope>NUCLEOTIDE SEQUENCE [LARGE SCALE GENOMIC DNA]</scope>
    <source>
        <strain evidence="9 10">BIOML-A5</strain>
    </source>
</reference>
<proteinExistence type="inferred from homology"/>
<dbReference type="RefSeq" id="WP_151849456.1">
    <property type="nucleotide sequence ID" value="NZ_CP181424.1"/>
</dbReference>
<dbReference type="CDD" id="cd06261">
    <property type="entry name" value="TM_PBP2"/>
    <property type="match status" value="1"/>
</dbReference>
<evidence type="ECO:0000313" key="9">
    <source>
        <dbReference type="EMBL" id="KAB3853559.1"/>
    </source>
</evidence>
<feature type="transmembrane region" description="Helical" evidence="7">
    <location>
        <begin position="132"/>
        <end position="159"/>
    </location>
</feature>
<dbReference type="PANTHER" id="PTHR47737">
    <property type="entry name" value="GLYCINE BETAINE/PROLINE BETAINE TRANSPORT SYSTEM PERMEASE PROTEIN PROW"/>
    <property type="match status" value="1"/>
</dbReference>
<organism evidence="9 10">
    <name type="scientific">Phocaeicola vulgatus</name>
    <name type="common">Bacteroides vulgatus</name>
    <dbReference type="NCBI Taxonomy" id="821"/>
    <lineage>
        <taxon>Bacteria</taxon>
        <taxon>Pseudomonadati</taxon>
        <taxon>Bacteroidota</taxon>
        <taxon>Bacteroidia</taxon>
        <taxon>Bacteroidales</taxon>
        <taxon>Bacteroidaceae</taxon>
        <taxon>Phocaeicola</taxon>
    </lineage>
</organism>
<evidence type="ECO:0000256" key="1">
    <source>
        <dbReference type="ARBA" id="ARBA00004651"/>
    </source>
</evidence>
<feature type="transmembrane region" description="Helical" evidence="7">
    <location>
        <begin position="36"/>
        <end position="58"/>
    </location>
</feature>
<sequence length="271" mass="29134">MIEIGKYIESAVEWLTEHGAAFFDLLGLAVEGIIDWILHVLLGMPFYIPIAILSFMAWYKSGRGTGLFTLLGLSLVYGMGLWEETMQTLALVLSSTGMALLLGIPLGIWMAGSRRCNKVMLPVLDCMQTMPAFVYLIPAVLFFGLGTVPGAFATIIFAMPPVARLTALGIRQVPKNVVEAARSFGATSWQLLYKVQLPLALPTILAGVNQTIMMSLSMVVVAAMISAGGLGEIVLKGITQMKIGMGFEGGIAVVILAIVLDRITQGIARRK</sequence>
<protein>
    <submittedName>
        <fullName evidence="9">Proline/glycine betaine ABC transporter permease</fullName>
    </submittedName>
</protein>
<dbReference type="GO" id="GO:0015871">
    <property type="term" value="P:choline transport"/>
    <property type="evidence" value="ECO:0007669"/>
    <property type="project" value="TreeGrafter"/>
</dbReference>
<dbReference type="GO" id="GO:0031460">
    <property type="term" value="P:glycine betaine transport"/>
    <property type="evidence" value="ECO:0007669"/>
    <property type="project" value="TreeGrafter"/>
</dbReference>
<feature type="transmembrane region" description="Helical" evidence="7">
    <location>
        <begin position="88"/>
        <end position="111"/>
    </location>
</feature>
<feature type="transmembrane region" description="Helical" evidence="7">
    <location>
        <begin position="212"/>
        <end position="235"/>
    </location>
</feature>
<dbReference type="GO" id="GO:0043190">
    <property type="term" value="C:ATP-binding cassette (ABC) transporter complex"/>
    <property type="evidence" value="ECO:0007669"/>
    <property type="project" value="TreeGrafter"/>
</dbReference>
<dbReference type="InterPro" id="IPR035906">
    <property type="entry name" value="MetI-like_sf"/>
</dbReference>
<feature type="transmembrane region" description="Helical" evidence="7">
    <location>
        <begin position="65"/>
        <end position="82"/>
    </location>
</feature>
<dbReference type="Gene3D" id="1.10.3720.10">
    <property type="entry name" value="MetI-like"/>
    <property type="match status" value="1"/>
</dbReference>
<comment type="caution">
    <text evidence="9">The sequence shown here is derived from an EMBL/GenBank/DDBJ whole genome shotgun (WGS) entry which is preliminary data.</text>
</comment>
<dbReference type="Proteomes" id="UP000441522">
    <property type="component" value="Unassembled WGS sequence"/>
</dbReference>
<comment type="similarity">
    <text evidence="7">Belongs to the binding-protein-dependent transport system permease family.</text>
</comment>
<accession>A0A6I0HV26</accession>
<evidence type="ECO:0000256" key="2">
    <source>
        <dbReference type="ARBA" id="ARBA00022448"/>
    </source>
</evidence>
<keyword evidence="4 7" id="KW-0812">Transmembrane</keyword>
<evidence type="ECO:0000256" key="5">
    <source>
        <dbReference type="ARBA" id="ARBA00022989"/>
    </source>
</evidence>
<dbReference type="InterPro" id="IPR000515">
    <property type="entry name" value="MetI-like"/>
</dbReference>
<feature type="transmembrane region" description="Helical" evidence="7">
    <location>
        <begin position="247"/>
        <end position="268"/>
    </location>
</feature>
<dbReference type="AlphaFoldDB" id="A0A6I0HV26"/>
<evidence type="ECO:0000256" key="7">
    <source>
        <dbReference type="RuleBase" id="RU363032"/>
    </source>
</evidence>
<evidence type="ECO:0000256" key="6">
    <source>
        <dbReference type="ARBA" id="ARBA00023136"/>
    </source>
</evidence>
<dbReference type="SUPFAM" id="SSF161098">
    <property type="entry name" value="MetI-like"/>
    <property type="match status" value="1"/>
</dbReference>
<dbReference type="GO" id="GO:0005275">
    <property type="term" value="F:amine transmembrane transporter activity"/>
    <property type="evidence" value="ECO:0007669"/>
    <property type="project" value="TreeGrafter"/>
</dbReference>
<gene>
    <name evidence="9" type="ORF">GAS29_16680</name>
</gene>
<evidence type="ECO:0000256" key="3">
    <source>
        <dbReference type="ARBA" id="ARBA00022475"/>
    </source>
</evidence>
<evidence type="ECO:0000313" key="10">
    <source>
        <dbReference type="Proteomes" id="UP000441522"/>
    </source>
</evidence>
<evidence type="ECO:0000259" key="8">
    <source>
        <dbReference type="PROSITE" id="PS50928"/>
    </source>
</evidence>
<dbReference type="FunFam" id="1.10.3720.10:FF:000001">
    <property type="entry name" value="Glycine betaine ABC transporter, permease"/>
    <property type="match status" value="1"/>
</dbReference>
<dbReference type="GO" id="GO:0015226">
    <property type="term" value="F:carnitine transmembrane transporter activity"/>
    <property type="evidence" value="ECO:0007669"/>
    <property type="project" value="TreeGrafter"/>
</dbReference>
<keyword evidence="6 7" id="KW-0472">Membrane</keyword>